<sequence length="52" mass="6080">MKQTWMLHPRRCIRAGVRCALCPMGSTVWCLSPPVKLNPQRRKRHHMCPSHS</sequence>
<dbReference type="AlphaFoldDB" id="A0A9W4U2N7"/>
<name>A0A9W4U2N7_9PLEO</name>
<organism evidence="1 2">
    <name type="scientific">Periconia digitata</name>
    <dbReference type="NCBI Taxonomy" id="1303443"/>
    <lineage>
        <taxon>Eukaryota</taxon>
        <taxon>Fungi</taxon>
        <taxon>Dikarya</taxon>
        <taxon>Ascomycota</taxon>
        <taxon>Pezizomycotina</taxon>
        <taxon>Dothideomycetes</taxon>
        <taxon>Pleosporomycetidae</taxon>
        <taxon>Pleosporales</taxon>
        <taxon>Massarineae</taxon>
        <taxon>Periconiaceae</taxon>
        <taxon>Periconia</taxon>
    </lineage>
</organism>
<comment type="caution">
    <text evidence="1">The sequence shown here is derived from an EMBL/GenBank/DDBJ whole genome shotgun (WGS) entry which is preliminary data.</text>
</comment>
<evidence type="ECO:0000313" key="1">
    <source>
        <dbReference type="EMBL" id="CAI6250816.1"/>
    </source>
</evidence>
<dbReference type="Proteomes" id="UP001152607">
    <property type="component" value="Unassembled WGS sequence"/>
</dbReference>
<gene>
    <name evidence="1" type="ORF">PDIGIT_LOCUS964</name>
</gene>
<accession>A0A9W4U2N7</accession>
<dbReference type="EMBL" id="CAOQHR010000001">
    <property type="protein sequence ID" value="CAI6250816.1"/>
    <property type="molecule type" value="Genomic_DNA"/>
</dbReference>
<evidence type="ECO:0000313" key="2">
    <source>
        <dbReference type="Proteomes" id="UP001152607"/>
    </source>
</evidence>
<reference evidence="1" key="1">
    <citation type="submission" date="2023-01" db="EMBL/GenBank/DDBJ databases">
        <authorList>
            <person name="Van Ghelder C."/>
            <person name="Rancurel C."/>
        </authorList>
    </citation>
    <scope>NUCLEOTIDE SEQUENCE</scope>
    <source>
        <strain evidence="1">CNCM I-4278</strain>
    </source>
</reference>
<proteinExistence type="predicted"/>
<protein>
    <submittedName>
        <fullName evidence="1">Uncharacterized protein</fullName>
    </submittedName>
</protein>
<keyword evidence="2" id="KW-1185">Reference proteome</keyword>